<name>A0A9W6BLM1_9CHLO</name>
<feature type="compositionally biased region" description="Pro residues" evidence="3">
    <location>
        <begin position="1684"/>
        <end position="1697"/>
    </location>
</feature>
<feature type="compositionally biased region" description="Low complexity" evidence="3">
    <location>
        <begin position="2314"/>
        <end position="2326"/>
    </location>
</feature>
<dbReference type="GO" id="GO:0005524">
    <property type="term" value="F:ATP binding"/>
    <property type="evidence" value="ECO:0007669"/>
    <property type="project" value="UniProtKB-KW"/>
</dbReference>
<feature type="region of interest" description="Disordered" evidence="3">
    <location>
        <begin position="1555"/>
        <end position="1657"/>
    </location>
</feature>
<evidence type="ECO:0000256" key="2">
    <source>
        <dbReference type="ARBA" id="ARBA00022840"/>
    </source>
</evidence>
<dbReference type="InterPro" id="IPR027417">
    <property type="entry name" value="P-loop_NTPase"/>
</dbReference>
<feature type="compositionally biased region" description="Low complexity" evidence="3">
    <location>
        <begin position="1524"/>
        <end position="1540"/>
    </location>
</feature>
<dbReference type="SUPFAM" id="SSF55073">
    <property type="entry name" value="Nucleotide cyclase"/>
    <property type="match status" value="2"/>
</dbReference>
<feature type="region of interest" description="Disordered" evidence="3">
    <location>
        <begin position="1295"/>
        <end position="1366"/>
    </location>
</feature>
<feature type="region of interest" description="Disordered" evidence="3">
    <location>
        <begin position="2314"/>
        <end position="2340"/>
    </location>
</feature>
<feature type="region of interest" description="Disordered" evidence="3">
    <location>
        <begin position="2183"/>
        <end position="2226"/>
    </location>
</feature>
<feature type="compositionally biased region" description="Polar residues" evidence="3">
    <location>
        <begin position="911"/>
        <end position="922"/>
    </location>
</feature>
<dbReference type="GO" id="GO:0035556">
    <property type="term" value="P:intracellular signal transduction"/>
    <property type="evidence" value="ECO:0007669"/>
    <property type="project" value="InterPro"/>
</dbReference>
<keyword evidence="2" id="KW-0067">ATP-binding</keyword>
<proteinExistence type="predicted"/>
<feature type="region of interest" description="Disordered" evidence="3">
    <location>
        <begin position="584"/>
        <end position="818"/>
    </location>
</feature>
<dbReference type="CDD" id="cd07302">
    <property type="entry name" value="CHD"/>
    <property type="match status" value="1"/>
</dbReference>
<feature type="region of interest" description="Disordered" evidence="3">
    <location>
        <begin position="969"/>
        <end position="1066"/>
    </location>
</feature>
<feature type="region of interest" description="Disordered" evidence="3">
    <location>
        <begin position="910"/>
        <end position="947"/>
    </location>
</feature>
<feature type="compositionally biased region" description="Low complexity" evidence="3">
    <location>
        <begin position="342"/>
        <end position="363"/>
    </location>
</feature>
<feature type="compositionally biased region" description="Polar residues" evidence="3">
    <location>
        <begin position="1486"/>
        <end position="1503"/>
    </location>
</feature>
<feature type="compositionally biased region" description="Low complexity" evidence="3">
    <location>
        <begin position="39"/>
        <end position="52"/>
    </location>
</feature>
<evidence type="ECO:0000313" key="6">
    <source>
        <dbReference type="Proteomes" id="UP001165080"/>
    </source>
</evidence>
<feature type="compositionally biased region" description="Low complexity" evidence="3">
    <location>
        <begin position="677"/>
        <end position="688"/>
    </location>
</feature>
<feature type="compositionally biased region" description="Polar residues" evidence="3">
    <location>
        <begin position="159"/>
        <end position="168"/>
    </location>
</feature>
<feature type="compositionally biased region" description="Low complexity" evidence="3">
    <location>
        <begin position="1312"/>
        <end position="1321"/>
    </location>
</feature>
<feature type="compositionally biased region" description="Polar residues" evidence="3">
    <location>
        <begin position="2258"/>
        <end position="2268"/>
    </location>
</feature>
<feature type="compositionally biased region" description="Basic and acidic residues" evidence="3">
    <location>
        <begin position="21"/>
        <end position="33"/>
    </location>
</feature>
<sequence length="2992" mass="310007">MASQPGGGQHQHENPSNGPSRTDREEPGGDRPSRRPTLAGDDAAAADILQAWDRARAAQDASLQRNVHTDSGVGPDGGKAGFAHDEEVPGHSNRKHPLPPSSDDLTRGLLGAARCQQSSAQNVRPPLSTADGRGFQANEAPMSEASPRDWVRRAKQRRNSYSVPQSKGTPDILLAQPTASVSQQGTPLPPPSSDEARQSRGPPQRCATLQDLKADPDEENSGGADPAPQTAGAWTGLALLGGGQGGSPSPGSPKPPSISGRDGTPPSSSGQHAAPASGVDSGGGAGEAGIRRKFIKMMSIQRTKQRSTAGIAKPGQQAAQSPDGPEAPAKTAGAETDDEAEPAAPAAAAATVSVTTVAAAAAGQPPPRPVPHDSDDEDVEDVRPSGGPQTAHWGMGGSGPVGPSPSELRMMGAASSVSFKKSTMKQGVLRPLSTLPPFVPRLFIEDITLNHEKYRGFDAAGRDLTAASKTLQPSIIELQAAVMIADVTGFTKLTEILSKKGTSGVELLTTCMNNYFTRAINMIMAFEGDVVKFAGDSMIVLFYPNEHERRHADKGLRACTLRMMACAHQLATKLGHMSMKMNGQVEPALAPPPEPASAAPTPPPAPASTHPSALMSAPLPSALLPGVGGNAMPSMELDGAPEGVPGGGAGASDLSGRNNSGPFSSAAARRVARDSPRSSATNQQLPSSPGGGGGAAGGGLEEASSAATDGMVRGDSDSAAQGSGGGGVPRKRGKSWNLMANILRPRGQNRRAEAYLSPGSQSSQAASSSGPSRASFEKNDLKGAATRMSARERAKTETGLGLTLRGSGPLSGAAAGDGGAAAGATGLWGAGEGVVRREMSVATKLNLPPPVRPRASLNISQLQTAGSGGAAGAAAAAGAGAPLSGPLTSGVYPGSGSALASLANSGLVSATSGSPRSFTEQAAASGGSFRRVPLGSRSERRITGGPALVGAGSASGDWRSKLQNLSTAIVNAPGGGGGGRGEDDPLAPQRSRLSESARAVRWDTVQEEEAMAEDEEGPLEGEHDEEEEDASYPPIQADSQGSGSSGHHAHSLNTRASGLDSGGTEGASAATAAAAALAAAAAAAVAAGSPSGSAGGGGSAPLERMYSPIGNTSGGVGRNAHAVDLRRKLLLRASQSDREDMHRRGGAGSQREDGLATGPGPVAEASGEISGSAAGTIARATSYDATTSSSYDPEPLLADSASSPAGVEIALWAAGAGPDPVAEPGPGPVAEAVEDGGHGRSRVNSDTDGLSSPHGGPPGEAKQGSFMSKVVNWFSANARNRGGSYVDSFSNLGPQSGGGGAAAAAGGGAGDGQSDAQGSQPPSGPVSASNSFNHMTGLAGITRMPPPNLGPGNGPMGKGPRGDPIMEEVSNSRLSLKVMTSAGSVCVFHVGGGVDEVTDPTLPEVPRWEFFIGDRPLAPLLDANQRRRCISQVAAIEDQATAGSVVASIEVVELIQGEWEVLPLPDNVWRVMGPAQPAPQAHLRLSHTSVRTSATSHTPNWRSSDVAVGTNMHLQLLGGSSMLPQMAEPHPAAEAPQATEASEDLAALQTLRMTSSATNGQPGGVASSAGQPSSGLVPGQGHHSLATSLNGSSDRPTNGSGAERLRAAAASQPHPHPHHPLPQVTSLLAGGISHSARFEPSDPPPATRDSMERANSVPAGATSQLLQLQAAVGSGSHTSQAAAAPPPPAAAPSPLPAPPAPVVAGASGAAGSGGSGGAAAAAAAAAAQLPPRLRHEFVNQPEHVQRRIAGLLRMHVLGSVRIRVEAGHLDFINEIRPLTCMFLGFPSLLQPRDDVNHRDQVQCVQLAYTSVQAVMRKWDGSFLQFRSDEKGFVGICAFGLPGHTHEDNPARGIRAALELASTIRAGGHTVAIGVTTGDLLCTCVGARKLRSEYTVFGDAINLSARLMVKSKKDPSMGEILCDEPTYLRAKYQASFVELERLPVKGKAQPVLVYRVGAHDATAEAQAAQQRREAAEVSSGERPLIGRDAEMTLTLNQAASMISGLSHGGIIIIEGNTGMGKTKLLMEIRKSLERINTDTSISSRPAFHMVFGMADTANKSQKLHPWRRVFQELFALDLKLKNLNSLSANSTGAGGVSANGTLSQQQQQQQRKGGAGSAAGGQGGAACPQGRRRGTEDGPGLAVFTALGERLSKVPNYDTEWRHHLAELLDLPLASIPLGSMEAEQAQHAQHAAAQQAVQQGQQAHSQAGSEAGDTPMSLAGGGGGGGASSANGVLGGVSNVAALAMGGEGREMMLTPSLPGSNANSTMRSPAPWRAPSMRHTSMTMAGTPPVGVLDAHGHASTINIGSTAAAAAAGGTADTNAASSPPHGPGHPPHNSQVGAPIRKNSLNFLVHVLQEFISLYGPTLALLENLHDFDTWSWQLLVKAAELIPADCMILATTRPNDLPAVGSSHHLHGKAALYQKVAMMYRHLLKLPAATRIVLEPFSFAQTKSLMQVVSDVSYPEQYVLAVMEKTGGMPLYIEKVTEFLCQSQRPWLPDQGGEFSANVNKMIRNLNFQQVIIERMDRLKPGIHLTLKVASVMGQWVDLDILHKFYPINKSKEELRAHLQELERGNFLKATDAEGVWEFNMVERDIVYEVIPHYQRRRLHAKLAQELEKSLEEQHVATLTTIAYHWNQACMGHEVAEVECSLKAIEFWHRAAEAAYTGSSLMEALKLYQKAAQIAEVLAESMGGSITAAGTHHAMTKGHDRHGDGGPAASLSGREGNGSVDVDGRIDATDQSFTAVGSAFRGQLNWALISRLSRSQWEKSMASCCLGIVLQHRYEFNTQLEYWDTEDYFRLLTEHAIRGLMLLGAPHPKELLSEKGSGAGGAAGAILGLSRACACCFRSGSSVSGSLSGQQHGWHSGLVLQDSEVQEIRDILLVLIIAAEHYSLQHDGGEYTRLLTFCKRVCKYFNKCSDSGTDPFLDIRSACSSRIKNYKASRALQSTLDFGVSQEPALEAAAARNAPVVVGPELSRAVLDWQRQGTLGRGHG</sequence>
<dbReference type="PANTHER" id="PTHR16305">
    <property type="entry name" value="TESTICULAR SOLUBLE ADENYLYL CYCLASE"/>
    <property type="match status" value="1"/>
</dbReference>
<feature type="compositionally biased region" description="Gly residues" evidence="3">
    <location>
        <begin position="689"/>
        <end position="700"/>
    </location>
</feature>
<feature type="compositionally biased region" description="Low complexity" evidence="3">
    <location>
        <begin position="757"/>
        <end position="772"/>
    </location>
</feature>
<evidence type="ECO:0000313" key="5">
    <source>
        <dbReference type="EMBL" id="GLC54025.1"/>
    </source>
</evidence>
<feature type="compositionally biased region" description="Gly residues" evidence="3">
    <location>
        <begin position="1295"/>
        <end position="1311"/>
    </location>
</feature>
<dbReference type="GO" id="GO:0004016">
    <property type="term" value="F:adenylate cyclase activity"/>
    <property type="evidence" value="ECO:0007669"/>
    <property type="project" value="TreeGrafter"/>
</dbReference>
<accession>A0A9W6BLM1</accession>
<reference evidence="5 6" key="1">
    <citation type="journal article" date="2023" name="Commun. Biol.">
        <title>Reorganization of the ancestral sex-determining regions during the evolution of trioecy in Pleodorina starrii.</title>
        <authorList>
            <person name="Takahashi K."/>
            <person name="Suzuki S."/>
            <person name="Kawai-Toyooka H."/>
            <person name="Yamamoto K."/>
            <person name="Hamaji T."/>
            <person name="Ootsuki R."/>
            <person name="Yamaguchi H."/>
            <person name="Kawachi M."/>
            <person name="Higashiyama T."/>
            <person name="Nozaki H."/>
        </authorList>
    </citation>
    <scope>NUCLEOTIDE SEQUENCE [LARGE SCALE GENOMIC DNA]</scope>
    <source>
        <strain evidence="5 6">NIES-4479</strain>
    </source>
</reference>
<keyword evidence="6" id="KW-1185">Reference proteome</keyword>
<dbReference type="EMBL" id="BRXU01000009">
    <property type="protein sequence ID" value="GLC54025.1"/>
    <property type="molecule type" value="Genomic_DNA"/>
</dbReference>
<dbReference type="InterPro" id="IPR029787">
    <property type="entry name" value="Nucleotide_cyclase"/>
</dbReference>
<feature type="compositionally biased region" description="Polar residues" evidence="3">
    <location>
        <begin position="177"/>
        <end position="186"/>
    </location>
</feature>
<dbReference type="SUPFAM" id="SSF52540">
    <property type="entry name" value="P-loop containing nucleoside triphosphate hydrolases"/>
    <property type="match status" value="1"/>
</dbReference>
<feature type="region of interest" description="Disordered" evidence="3">
    <location>
        <begin position="1133"/>
        <end position="1167"/>
    </location>
</feature>
<dbReference type="OrthoDB" id="537353at2759"/>
<feature type="compositionally biased region" description="Low complexity" evidence="3">
    <location>
        <begin position="607"/>
        <end position="625"/>
    </location>
</feature>
<feature type="region of interest" description="Disordered" evidence="3">
    <location>
        <begin position="2252"/>
        <end position="2275"/>
    </location>
</feature>
<feature type="region of interest" description="Disordered" evidence="3">
    <location>
        <begin position="1480"/>
        <end position="1506"/>
    </location>
</feature>
<feature type="domain" description="Guanylate cyclase" evidence="4">
    <location>
        <begin position="481"/>
        <end position="541"/>
    </location>
</feature>
<dbReference type="InterPro" id="IPR001054">
    <property type="entry name" value="A/G_cyclase"/>
</dbReference>
<feature type="region of interest" description="Disordered" evidence="3">
    <location>
        <begin position="2703"/>
        <end position="2729"/>
    </location>
</feature>
<protein>
    <recommendedName>
        <fullName evidence="4">Guanylate cyclase domain-containing protein</fullName>
    </recommendedName>
</protein>
<dbReference type="Proteomes" id="UP001165080">
    <property type="component" value="Unassembled WGS sequence"/>
</dbReference>
<feature type="region of interest" description="Disordered" evidence="3">
    <location>
        <begin position="1"/>
        <end position="405"/>
    </location>
</feature>
<feature type="compositionally biased region" description="Basic and acidic residues" evidence="3">
    <location>
        <begin position="992"/>
        <end position="1001"/>
    </location>
</feature>
<gene>
    <name evidence="5" type="primary">PLEST001528</name>
    <name evidence="5" type="ORF">PLESTB_000815700</name>
</gene>
<feature type="compositionally biased region" description="Acidic residues" evidence="3">
    <location>
        <begin position="1005"/>
        <end position="1030"/>
    </location>
</feature>
<feature type="compositionally biased region" description="Gly residues" evidence="3">
    <location>
        <begin position="2112"/>
        <end position="2123"/>
    </location>
</feature>
<evidence type="ECO:0000256" key="1">
    <source>
        <dbReference type="ARBA" id="ARBA00022741"/>
    </source>
</evidence>
<feature type="region of interest" description="Disordered" evidence="3">
    <location>
        <begin position="2092"/>
        <end position="2139"/>
    </location>
</feature>
<dbReference type="GO" id="GO:0005737">
    <property type="term" value="C:cytoplasm"/>
    <property type="evidence" value="ECO:0007669"/>
    <property type="project" value="TreeGrafter"/>
</dbReference>
<feature type="compositionally biased region" description="Pro residues" evidence="3">
    <location>
        <begin position="589"/>
        <end position="606"/>
    </location>
</feature>
<dbReference type="GO" id="GO:0009190">
    <property type="term" value="P:cyclic nucleotide biosynthetic process"/>
    <property type="evidence" value="ECO:0007669"/>
    <property type="project" value="InterPro"/>
</dbReference>
<evidence type="ECO:0000259" key="4">
    <source>
        <dbReference type="PROSITE" id="PS50125"/>
    </source>
</evidence>
<feature type="region of interest" description="Disordered" evidence="3">
    <location>
        <begin position="1216"/>
        <end position="1264"/>
    </location>
</feature>
<comment type="caution">
    <text evidence="5">The sequence shown here is derived from an EMBL/GenBank/DDBJ whole genome shotgun (WGS) entry which is preliminary data.</text>
</comment>
<feature type="compositionally biased region" description="Polar residues" evidence="3">
    <location>
        <begin position="1585"/>
        <end position="1600"/>
    </location>
</feature>
<dbReference type="PROSITE" id="PS50125">
    <property type="entry name" value="GUANYLATE_CYCLASE_2"/>
    <property type="match status" value="2"/>
</dbReference>
<evidence type="ECO:0000256" key="3">
    <source>
        <dbReference type="SAM" id="MobiDB-lite"/>
    </source>
</evidence>
<dbReference type="PANTHER" id="PTHR16305:SF28">
    <property type="entry name" value="GUANYLATE CYCLASE DOMAIN-CONTAINING PROTEIN"/>
    <property type="match status" value="1"/>
</dbReference>
<keyword evidence="1" id="KW-0547">Nucleotide-binding</keyword>
<feature type="region of interest" description="Disordered" evidence="3">
    <location>
        <begin position="1670"/>
        <end position="1697"/>
    </location>
</feature>
<feature type="region of interest" description="Disordered" evidence="3">
    <location>
        <begin position="1522"/>
        <end position="1541"/>
    </location>
</feature>
<dbReference type="Gene3D" id="3.30.70.1230">
    <property type="entry name" value="Nucleotide cyclase"/>
    <property type="match status" value="2"/>
</dbReference>
<feature type="compositionally biased region" description="Low complexity" evidence="3">
    <location>
        <begin position="2183"/>
        <end position="2212"/>
    </location>
</feature>
<feature type="domain" description="Guanylate cyclase" evidence="4">
    <location>
        <begin position="1835"/>
        <end position="1907"/>
    </location>
</feature>
<feature type="compositionally biased region" description="Gly residues" evidence="3">
    <location>
        <begin position="239"/>
        <end position="248"/>
    </location>
</feature>
<organism evidence="5 6">
    <name type="scientific">Pleodorina starrii</name>
    <dbReference type="NCBI Taxonomy" id="330485"/>
    <lineage>
        <taxon>Eukaryota</taxon>
        <taxon>Viridiplantae</taxon>
        <taxon>Chlorophyta</taxon>
        <taxon>core chlorophytes</taxon>
        <taxon>Chlorophyceae</taxon>
        <taxon>CS clade</taxon>
        <taxon>Chlamydomonadales</taxon>
        <taxon>Volvocaceae</taxon>
        <taxon>Pleodorina</taxon>
    </lineage>
</organism>